<keyword evidence="1" id="KW-0597">Phosphoprotein</keyword>
<proteinExistence type="predicted"/>
<name>A0A4Z1A2Y9_9LEPT</name>
<dbReference type="Pfam" id="PF00072">
    <property type="entry name" value="Response_reg"/>
    <property type="match status" value="1"/>
</dbReference>
<dbReference type="AlphaFoldDB" id="A0A4Z1A2Y9"/>
<dbReference type="GO" id="GO:0000160">
    <property type="term" value="P:phosphorelay signal transduction system"/>
    <property type="evidence" value="ECO:0007669"/>
    <property type="project" value="InterPro"/>
</dbReference>
<evidence type="ECO:0000313" key="3">
    <source>
        <dbReference type="EMBL" id="TGL74144.1"/>
    </source>
</evidence>
<feature type="modified residue" description="4-aspartylphosphate" evidence="1">
    <location>
        <position position="73"/>
    </location>
</feature>
<dbReference type="PANTHER" id="PTHR43228:SF1">
    <property type="entry name" value="TWO-COMPONENT RESPONSE REGULATOR ARR22"/>
    <property type="match status" value="1"/>
</dbReference>
<dbReference type="SUPFAM" id="SSF52172">
    <property type="entry name" value="CheY-like"/>
    <property type="match status" value="1"/>
</dbReference>
<evidence type="ECO:0000256" key="1">
    <source>
        <dbReference type="PROSITE-ProRule" id="PRU00169"/>
    </source>
</evidence>
<dbReference type="SMART" id="SM00448">
    <property type="entry name" value="REC"/>
    <property type="match status" value="1"/>
</dbReference>
<dbReference type="PANTHER" id="PTHR43228">
    <property type="entry name" value="TWO-COMPONENT RESPONSE REGULATOR"/>
    <property type="match status" value="1"/>
</dbReference>
<organism evidence="3 4">
    <name type="scientific">Leptospira jelokensis</name>
    <dbReference type="NCBI Taxonomy" id="2484931"/>
    <lineage>
        <taxon>Bacteria</taxon>
        <taxon>Pseudomonadati</taxon>
        <taxon>Spirochaetota</taxon>
        <taxon>Spirochaetia</taxon>
        <taxon>Leptospirales</taxon>
        <taxon>Leptospiraceae</taxon>
        <taxon>Leptospira</taxon>
    </lineage>
</organism>
<dbReference type="RefSeq" id="WP_135640948.1">
    <property type="nucleotide sequence ID" value="NZ_RQGH01000009.1"/>
</dbReference>
<dbReference type="Proteomes" id="UP000297567">
    <property type="component" value="Unassembled WGS sequence"/>
</dbReference>
<dbReference type="InterPro" id="IPR052048">
    <property type="entry name" value="ST_Response_Regulator"/>
</dbReference>
<dbReference type="CDD" id="cd00156">
    <property type="entry name" value="REC"/>
    <property type="match status" value="1"/>
</dbReference>
<dbReference type="InterPro" id="IPR036890">
    <property type="entry name" value="HATPase_C_sf"/>
</dbReference>
<evidence type="ECO:0000313" key="4">
    <source>
        <dbReference type="Proteomes" id="UP000297567"/>
    </source>
</evidence>
<dbReference type="Gene3D" id="3.40.50.2300">
    <property type="match status" value="1"/>
</dbReference>
<dbReference type="InterPro" id="IPR001789">
    <property type="entry name" value="Sig_transdc_resp-reg_receiver"/>
</dbReference>
<dbReference type="SUPFAM" id="SSF55874">
    <property type="entry name" value="ATPase domain of HSP90 chaperone/DNA topoisomerase II/histidine kinase"/>
    <property type="match status" value="1"/>
</dbReference>
<comment type="caution">
    <text evidence="3">The sequence shown here is derived from an EMBL/GenBank/DDBJ whole genome shotgun (WGS) entry which is preliminary data.</text>
</comment>
<dbReference type="Gene3D" id="3.30.565.10">
    <property type="entry name" value="Histidine kinase-like ATPase, C-terminal domain"/>
    <property type="match status" value="1"/>
</dbReference>
<dbReference type="EMBL" id="RQGH01000009">
    <property type="protein sequence ID" value="TGL74144.1"/>
    <property type="molecule type" value="Genomic_DNA"/>
</dbReference>
<evidence type="ECO:0000259" key="2">
    <source>
        <dbReference type="PROSITE" id="PS50110"/>
    </source>
</evidence>
<dbReference type="PROSITE" id="PS50110">
    <property type="entry name" value="RESPONSE_REGULATORY"/>
    <property type="match status" value="1"/>
</dbReference>
<feature type="domain" description="Response regulatory" evidence="2">
    <location>
        <begin position="24"/>
        <end position="138"/>
    </location>
</feature>
<reference evidence="3" key="1">
    <citation type="journal article" date="2019" name="PLoS Negl. Trop. Dis.">
        <title>Revisiting the worldwide diversity of Leptospira species in the environment.</title>
        <authorList>
            <person name="Vincent A.T."/>
            <person name="Schiettekatte O."/>
            <person name="Bourhy P."/>
            <person name="Veyrier F.J."/>
            <person name="Picardeau M."/>
        </authorList>
    </citation>
    <scope>NUCLEOTIDE SEQUENCE [LARGE SCALE GENOMIC DNA]</scope>
    <source>
        <strain evidence="3">201702451</strain>
    </source>
</reference>
<dbReference type="InterPro" id="IPR011006">
    <property type="entry name" value="CheY-like_superfamily"/>
</dbReference>
<keyword evidence="4" id="KW-1185">Reference proteome</keyword>
<sequence>MVEPTNPNQTLSPKVDLSRRPKEPILIIEDKRENQVLLEGICKRIGVPSEVAENGDIALKMAKQKQYSLYLVDLMMPVIDGKTFIAEQSQVEPNAVFIVQTAIDQTEEIIEIMKLGVYDYLIKPLHVEIVADRLEKALEYVYLKRMEALLIDEEAKELKSQLEWLNYKESHRKTTEVNAELNSILNLKTTMMQGSGLGAMTTLIDTIDKIKKEENGNYLIQKEYWELLTENQDHNKTMLKGLDLAVDVIQSKFVLQKVSSNQLLSLLPEIAKDFQTEMEAKQIKVNLPVVKQTVSLELELESIKTVVHEIFTNGLKYSKTNSNFDIFVTFVDGYFCLSAKNNLIEDEYAKQLLHSEKKLVEPFYRIHPPVESFHHKEKFSLGLGLTMVDFILQKHNGMFFIRNAIDHTTETKANCVIAEIFLPIQT</sequence>
<gene>
    <name evidence="3" type="ORF">EHQ62_04090</name>
</gene>
<protein>
    <submittedName>
        <fullName evidence="3">Response regulator</fullName>
    </submittedName>
</protein>
<accession>A0A4Z1A2Y9</accession>